<organism evidence="2 3">
    <name type="scientific">Vespula maculifrons</name>
    <name type="common">Eastern yellow jacket</name>
    <name type="synonym">Wasp</name>
    <dbReference type="NCBI Taxonomy" id="7453"/>
    <lineage>
        <taxon>Eukaryota</taxon>
        <taxon>Metazoa</taxon>
        <taxon>Ecdysozoa</taxon>
        <taxon>Arthropoda</taxon>
        <taxon>Hexapoda</taxon>
        <taxon>Insecta</taxon>
        <taxon>Pterygota</taxon>
        <taxon>Neoptera</taxon>
        <taxon>Endopterygota</taxon>
        <taxon>Hymenoptera</taxon>
        <taxon>Apocrita</taxon>
        <taxon>Aculeata</taxon>
        <taxon>Vespoidea</taxon>
        <taxon>Vespidae</taxon>
        <taxon>Vespinae</taxon>
        <taxon>Vespula</taxon>
    </lineage>
</organism>
<feature type="compositionally biased region" description="Basic and acidic residues" evidence="1">
    <location>
        <begin position="483"/>
        <end position="500"/>
    </location>
</feature>
<proteinExistence type="predicted"/>
<evidence type="ECO:0000313" key="2">
    <source>
        <dbReference type="EMBL" id="KAL2747381.1"/>
    </source>
</evidence>
<evidence type="ECO:0000313" key="3">
    <source>
        <dbReference type="Proteomes" id="UP001607303"/>
    </source>
</evidence>
<protein>
    <submittedName>
        <fullName evidence="2">Uncharacterized protein</fullName>
    </submittedName>
</protein>
<sequence>MQGGHDRSCLEMSEADGVDGGAICKRGFTHLQFAEKSEAPEAERHLGSVESPLARGSPMQQPPRGVTWVGSTWYISKSYKVQVFPSEWLHISKSFPYNSKLKVEVRTFYILSYIFRIFGNNYTINYYSSSRVGPMSWAHGRGLLCGSLLSVSQNRALFSYSGFSRLLLYCISIFSFQFHGFHTSDVSSVHTLSLNADTGRIGRTLTPVSAGTDVVFSGASKSPPLAGPQMQQPPSGGTWVGSTCDIWKSLCKLYHNSITRLYVLSKIYIEIVIRWCGGDALPLGRDIRRPSLTVGPVMSRISTIRISIFAVRMLRNQREGVIIKWSSGDTLPPAAAVDSWSSHATNFHHSHLKTRSTHVPQVKEKGIRWCGGDTLPPVNWSSHATNFHHSHLKTRSTHAPQVKEKGQCITEEDLDQRRCRPTSFSTNYKSSTLNFDLNRGPVFWSRRRTSKVVRHEAKKRLYAEEAPTYCGSRGQLLGYKVRSSRDQSSRDRSSRDRSSLGDRGTNHRGIFTRKHDRSCLEMSEADGVDGGAICKRGFTHLQFAEKSEAPEAERHLGSVESPLARGSPMQQPPRGVTWVGSTWYISKSYKVQVFPSEWLHISKSFPKSFPYNSKLKVDVRTFCILSYIFRIFGNNYTINYCSSSRVGPMSWAHGRGLLCGSLLSVSQNRALFSYSERRLFDHAGHANFRVESPLARGSPDAATSKRWDLGR</sequence>
<name>A0ABD2CQK0_VESMC</name>
<reference evidence="2 3" key="1">
    <citation type="journal article" date="2024" name="Ann. Entomol. Soc. Am.">
        <title>Genomic analyses of the southern and eastern yellowjacket wasps (Hymenoptera: Vespidae) reveal evolutionary signatures of social life.</title>
        <authorList>
            <person name="Catto M.A."/>
            <person name="Caine P.B."/>
            <person name="Orr S.E."/>
            <person name="Hunt B.G."/>
            <person name="Goodisman M.A.D."/>
        </authorList>
    </citation>
    <scope>NUCLEOTIDE SEQUENCE [LARGE SCALE GENOMIC DNA]</scope>
    <source>
        <strain evidence="2">232</strain>
        <tissue evidence="2">Head and thorax</tissue>
    </source>
</reference>
<dbReference type="EMBL" id="JAYRBN010000035">
    <property type="protein sequence ID" value="KAL2747381.1"/>
    <property type="molecule type" value="Genomic_DNA"/>
</dbReference>
<accession>A0ABD2CQK0</accession>
<evidence type="ECO:0000256" key="1">
    <source>
        <dbReference type="SAM" id="MobiDB-lite"/>
    </source>
</evidence>
<dbReference type="AlphaFoldDB" id="A0ABD2CQK0"/>
<comment type="caution">
    <text evidence="2">The sequence shown here is derived from an EMBL/GenBank/DDBJ whole genome shotgun (WGS) entry which is preliminary data.</text>
</comment>
<keyword evidence="3" id="KW-1185">Reference proteome</keyword>
<feature type="region of interest" description="Disordered" evidence="1">
    <location>
        <begin position="480"/>
        <end position="509"/>
    </location>
</feature>
<dbReference type="Proteomes" id="UP001607303">
    <property type="component" value="Unassembled WGS sequence"/>
</dbReference>
<gene>
    <name evidence="2" type="ORF">V1477_004073</name>
</gene>